<keyword evidence="4" id="KW-0963">Cytoplasm</keyword>
<dbReference type="PANTHER" id="PTHR33540">
    <property type="entry name" value="TRNA THREONYLCARBAMOYLADENOSINE BIOSYNTHESIS PROTEIN TSAE"/>
    <property type="match status" value="1"/>
</dbReference>
<keyword evidence="5" id="KW-0819">tRNA processing</keyword>
<reference evidence="11 12" key="1">
    <citation type="submission" date="2020-08" db="EMBL/GenBank/DDBJ databases">
        <title>Genomic Encyclopedia of Type Strains, Phase IV (KMG-IV): sequencing the most valuable type-strain genomes for metagenomic binning, comparative biology and taxonomic classification.</title>
        <authorList>
            <person name="Goeker M."/>
        </authorList>
    </citation>
    <scope>NUCLEOTIDE SEQUENCE [LARGE SCALE GENOMIC DNA]</scope>
    <source>
        <strain evidence="11 12">DSM 29007</strain>
    </source>
</reference>
<keyword evidence="12" id="KW-1185">Reference proteome</keyword>
<dbReference type="PANTHER" id="PTHR33540:SF2">
    <property type="entry name" value="TRNA THREONYLCARBAMOYLADENOSINE BIOSYNTHESIS PROTEIN TSAE"/>
    <property type="match status" value="1"/>
</dbReference>
<dbReference type="GO" id="GO:0002949">
    <property type="term" value="P:tRNA threonylcarbamoyladenosine modification"/>
    <property type="evidence" value="ECO:0007669"/>
    <property type="project" value="InterPro"/>
</dbReference>
<evidence type="ECO:0000256" key="9">
    <source>
        <dbReference type="ARBA" id="ARBA00022842"/>
    </source>
</evidence>
<comment type="subcellular location">
    <subcellularLocation>
        <location evidence="1">Cytoplasm</location>
    </subcellularLocation>
</comment>
<dbReference type="AlphaFoldDB" id="A0A841GJ26"/>
<dbReference type="RefSeq" id="WP_170030745.1">
    <property type="nucleotide sequence ID" value="NZ_JABDTL010000001.1"/>
</dbReference>
<sequence length="155" mass="16931">MTDSMRAVLSEQALQSWGGRIGAEARTPLVLCLRGDLGAGKSTLARAIAHGAGVEGDVPSPTYNLLFRYDLPAGGVLWHLDLYRLEDEEEVWELGWAELGGAGDLVLIEWPERAERLLPPIRWEIELTEEADPAVRAVAARAVGDPPPLPPMEDR</sequence>
<evidence type="ECO:0000313" key="11">
    <source>
        <dbReference type="EMBL" id="MBB6068557.1"/>
    </source>
</evidence>
<name>A0A841GJ26_9BACT</name>
<evidence type="ECO:0000313" key="12">
    <source>
        <dbReference type="Proteomes" id="UP000582837"/>
    </source>
</evidence>
<dbReference type="InterPro" id="IPR027417">
    <property type="entry name" value="P-loop_NTPase"/>
</dbReference>
<gene>
    <name evidence="11" type="ORF">HNQ61_000168</name>
</gene>
<accession>A0A841GJ26</accession>
<dbReference type="GO" id="GO:0005737">
    <property type="term" value="C:cytoplasm"/>
    <property type="evidence" value="ECO:0007669"/>
    <property type="project" value="UniProtKB-SubCell"/>
</dbReference>
<evidence type="ECO:0000256" key="7">
    <source>
        <dbReference type="ARBA" id="ARBA00022741"/>
    </source>
</evidence>
<evidence type="ECO:0000256" key="6">
    <source>
        <dbReference type="ARBA" id="ARBA00022723"/>
    </source>
</evidence>
<keyword evidence="9" id="KW-0460">Magnesium</keyword>
<dbReference type="GO" id="GO:0005524">
    <property type="term" value="F:ATP binding"/>
    <property type="evidence" value="ECO:0007669"/>
    <property type="project" value="UniProtKB-KW"/>
</dbReference>
<keyword evidence="6" id="KW-0479">Metal-binding</keyword>
<evidence type="ECO:0000256" key="10">
    <source>
        <dbReference type="ARBA" id="ARBA00032441"/>
    </source>
</evidence>
<dbReference type="EMBL" id="JACHIA010000001">
    <property type="protein sequence ID" value="MBB6068557.1"/>
    <property type="molecule type" value="Genomic_DNA"/>
</dbReference>
<dbReference type="SUPFAM" id="SSF52540">
    <property type="entry name" value="P-loop containing nucleoside triphosphate hydrolases"/>
    <property type="match status" value="1"/>
</dbReference>
<dbReference type="Gene3D" id="3.40.50.300">
    <property type="entry name" value="P-loop containing nucleotide triphosphate hydrolases"/>
    <property type="match status" value="1"/>
</dbReference>
<evidence type="ECO:0000256" key="4">
    <source>
        <dbReference type="ARBA" id="ARBA00022490"/>
    </source>
</evidence>
<evidence type="ECO:0000256" key="8">
    <source>
        <dbReference type="ARBA" id="ARBA00022840"/>
    </source>
</evidence>
<comment type="similarity">
    <text evidence="2">Belongs to the TsaE family.</text>
</comment>
<dbReference type="GO" id="GO:0046872">
    <property type="term" value="F:metal ion binding"/>
    <property type="evidence" value="ECO:0007669"/>
    <property type="project" value="UniProtKB-KW"/>
</dbReference>
<dbReference type="Pfam" id="PF02367">
    <property type="entry name" value="TsaE"/>
    <property type="match status" value="1"/>
</dbReference>
<protein>
    <recommendedName>
        <fullName evidence="3">tRNA threonylcarbamoyladenosine biosynthesis protein TsaE</fullName>
    </recommendedName>
    <alternativeName>
        <fullName evidence="10">t(6)A37 threonylcarbamoyladenosine biosynthesis protein TsaE</fullName>
    </alternativeName>
</protein>
<dbReference type="Proteomes" id="UP000582837">
    <property type="component" value="Unassembled WGS sequence"/>
</dbReference>
<keyword evidence="8" id="KW-0067">ATP-binding</keyword>
<keyword evidence="7" id="KW-0547">Nucleotide-binding</keyword>
<evidence type="ECO:0000256" key="1">
    <source>
        <dbReference type="ARBA" id="ARBA00004496"/>
    </source>
</evidence>
<dbReference type="NCBIfam" id="TIGR00150">
    <property type="entry name" value="T6A_YjeE"/>
    <property type="match status" value="1"/>
</dbReference>
<proteinExistence type="inferred from homology"/>
<evidence type="ECO:0000256" key="5">
    <source>
        <dbReference type="ARBA" id="ARBA00022694"/>
    </source>
</evidence>
<evidence type="ECO:0000256" key="2">
    <source>
        <dbReference type="ARBA" id="ARBA00007599"/>
    </source>
</evidence>
<organism evidence="11 12">
    <name type="scientific">Longimicrobium terrae</name>
    <dbReference type="NCBI Taxonomy" id="1639882"/>
    <lineage>
        <taxon>Bacteria</taxon>
        <taxon>Pseudomonadati</taxon>
        <taxon>Gemmatimonadota</taxon>
        <taxon>Longimicrobiia</taxon>
        <taxon>Longimicrobiales</taxon>
        <taxon>Longimicrobiaceae</taxon>
        <taxon>Longimicrobium</taxon>
    </lineage>
</organism>
<dbReference type="InterPro" id="IPR003442">
    <property type="entry name" value="T6A_TsaE"/>
</dbReference>
<comment type="caution">
    <text evidence="11">The sequence shown here is derived from an EMBL/GenBank/DDBJ whole genome shotgun (WGS) entry which is preliminary data.</text>
</comment>
<evidence type="ECO:0000256" key="3">
    <source>
        <dbReference type="ARBA" id="ARBA00019010"/>
    </source>
</evidence>